<dbReference type="AlphaFoldDB" id="A0A1B8ZXS8"/>
<reference evidence="1 2" key="1">
    <citation type="submission" date="2016-07" db="EMBL/GenBank/DDBJ databases">
        <authorList>
            <person name="Jeong J.-J."/>
            <person name="Kim D.W."/>
            <person name="Sang M.K."/>
            <person name="Choi I.-G."/>
            <person name="Kim K.D."/>
        </authorList>
    </citation>
    <scope>NUCLEOTIDE SEQUENCE [LARGE SCALE GENOMIC DNA]</scope>
    <source>
        <strain evidence="1 2">UTM-3</strain>
    </source>
</reference>
<name>A0A1B8ZXS8_9FLAO</name>
<dbReference type="OrthoDB" id="1246679at2"/>
<protein>
    <submittedName>
        <fullName evidence="1">Uncharacterized protein</fullName>
    </submittedName>
</protein>
<dbReference type="EMBL" id="MAYH01000012">
    <property type="protein sequence ID" value="OCA76407.1"/>
    <property type="molecule type" value="Genomic_DNA"/>
</dbReference>
<keyword evidence="2" id="KW-1185">Reference proteome</keyword>
<evidence type="ECO:0000313" key="2">
    <source>
        <dbReference type="Proteomes" id="UP000092651"/>
    </source>
</evidence>
<comment type="caution">
    <text evidence="1">The sequence shown here is derived from an EMBL/GenBank/DDBJ whole genome shotgun (WGS) entry which is preliminary data.</text>
</comment>
<organism evidence="1 2">
    <name type="scientific">Chryseobacterium artocarpi</name>
    <dbReference type="NCBI Taxonomy" id="1414727"/>
    <lineage>
        <taxon>Bacteria</taxon>
        <taxon>Pseudomonadati</taxon>
        <taxon>Bacteroidota</taxon>
        <taxon>Flavobacteriia</taxon>
        <taxon>Flavobacteriales</taxon>
        <taxon>Weeksellaceae</taxon>
        <taxon>Chryseobacterium group</taxon>
        <taxon>Chryseobacterium</taxon>
    </lineage>
</organism>
<dbReference type="RefSeq" id="WP_065394076.1">
    <property type="nucleotide sequence ID" value="NZ_MAYH01000012.1"/>
</dbReference>
<accession>A0A1B8ZXS8</accession>
<proteinExistence type="predicted"/>
<gene>
    <name evidence="1" type="ORF">BBI01_06865</name>
</gene>
<evidence type="ECO:0000313" key="1">
    <source>
        <dbReference type="EMBL" id="OCA76407.1"/>
    </source>
</evidence>
<sequence>MNLSQLKEKAQPMIRKVSLFVSAVDSNIITAYANEDEPVRFLVRYSDQWMGLTEEDDEFRFQPVNIESIDLNAYIPLTEKMTEVYPPFETLMHYGDEETQSWIIENDGDKDDLSSLAAFVPDEYTDLWMDSHPIYNNDGVFAYKGGWAMIWPEDDVPMEWNEDLEFLFQIGLQDEPFVEVFYNKKENTYLCMERNT</sequence>
<dbReference type="Proteomes" id="UP000092651">
    <property type="component" value="Unassembled WGS sequence"/>
</dbReference>